<keyword evidence="3" id="KW-1185">Reference proteome</keyword>
<proteinExistence type="predicted"/>
<dbReference type="InterPro" id="IPR003797">
    <property type="entry name" value="DegV"/>
</dbReference>
<dbReference type="Gene3D" id="3.30.1180.10">
    <property type="match status" value="1"/>
</dbReference>
<dbReference type="InterPro" id="IPR050270">
    <property type="entry name" value="DegV_domain_contain"/>
</dbReference>
<dbReference type="PANTHER" id="PTHR33434:SF2">
    <property type="entry name" value="FATTY ACID-BINDING PROTEIN TM_1468"/>
    <property type="match status" value="1"/>
</dbReference>
<organism evidence="2 3">
    <name type="scientific">Clostridium acidisoli DSM 12555</name>
    <dbReference type="NCBI Taxonomy" id="1121291"/>
    <lineage>
        <taxon>Bacteria</taxon>
        <taxon>Bacillati</taxon>
        <taxon>Bacillota</taxon>
        <taxon>Clostridia</taxon>
        <taxon>Eubacteriales</taxon>
        <taxon>Clostridiaceae</taxon>
        <taxon>Clostridium</taxon>
    </lineage>
</organism>
<dbReference type="GO" id="GO:0008289">
    <property type="term" value="F:lipid binding"/>
    <property type="evidence" value="ECO:0007669"/>
    <property type="project" value="UniProtKB-KW"/>
</dbReference>
<dbReference type="NCBIfam" id="TIGR00762">
    <property type="entry name" value="DegV"/>
    <property type="match status" value="1"/>
</dbReference>
<dbReference type="RefSeq" id="WP_084115721.1">
    <property type="nucleotide sequence ID" value="NZ_FWXH01000006.1"/>
</dbReference>
<dbReference type="SUPFAM" id="SSF82549">
    <property type="entry name" value="DAK1/DegV-like"/>
    <property type="match status" value="1"/>
</dbReference>
<gene>
    <name evidence="2" type="ORF">SAMN02745134_02034</name>
</gene>
<dbReference type="PROSITE" id="PS51482">
    <property type="entry name" value="DEGV"/>
    <property type="match status" value="1"/>
</dbReference>
<dbReference type="STRING" id="1121291.SAMN02745134_02034"/>
<dbReference type="PANTHER" id="PTHR33434">
    <property type="entry name" value="DEGV DOMAIN-CONTAINING PROTEIN DR_1986-RELATED"/>
    <property type="match status" value="1"/>
</dbReference>
<reference evidence="2 3" key="1">
    <citation type="submission" date="2017-04" db="EMBL/GenBank/DDBJ databases">
        <authorList>
            <person name="Afonso C.L."/>
            <person name="Miller P.J."/>
            <person name="Scott M.A."/>
            <person name="Spackman E."/>
            <person name="Goraichik I."/>
            <person name="Dimitrov K.M."/>
            <person name="Suarez D.L."/>
            <person name="Swayne D.E."/>
        </authorList>
    </citation>
    <scope>NUCLEOTIDE SEQUENCE [LARGE SCALE GENOMIC DNA]</scope>
    <source>
        <strain evidence="2 3">DSM 12555</strain>
    </source>
</reference>
<evidence type="ECO:0000313" key="2">
    <source>
        <dbReference type="EMBL" id="SMC23917.1"/>
    </source>
</evidence>
<dbReference type="Proteomes" id="UP000192468">
    <property type="component" value="Unassembled WGS sequence"/>
</dbReference>
<evidence type="ECO:0000313" key="3">
    <source>
        <dbReference type="Proteomes" id="UP000192468"/>
    </source>
</evidence>
<protein>
    <submittedName>
        <fullName evidence="2">EDD domain protein, DegV family</fullName>
    </submittedName>
</protein>
<accession>A0A1W1XJC7</accession>
<sequence>MEKIKIITVSTADLPKDIIDKYDIEVLPLLVNIGDKSYLDGIDITTSKLLEIMDTDGVFPTTMQVNPQRHYECFKKYLEEGYKIIMISMSSKMSGTYQSACIAKDMLETDDIAVIDSLNVTSGLGVLVLKACRLRDAGYDFDKIAEEIINTIPHVKSAIAFNRLDNLIKGGRLSKAAGTIGNILGIKLILTIKDGEMIVVDKVRGTKKAAKSILNYASEVGISKNETSILLYIGENEVRELLEDTYKDKEGFIECEAGCVVGTHSGSGACGIFFIEE</sequence>
<keyword evidence="1" id="KW-0446">Lipid-binding</keyword>
<dbReference type="AlphaFoldDB" id="A0A1W1XJC7"/>
<dbReference type="Pfam" id="PF02645">
    <property type="entry name" value="DegV"/>
    <property type="match status" value="1"/>
</dbReference>
<name>A0A1W1XJC7_9CLOT</name>
<evidence type="ECO:0000256" key="1">
    <source>
        <dbReference type="ARBA" id="ARBA00023121"/>
    </source>
</evidence>
<dbReference type="OrthoDB" id="9780216at2"/>
<dbReference type="InterPro" id="IPR043168">
    <property type="entry name" value="DegV_C"/>
</dbReference>
<dbReference type="EMBL" id="FWXH01000006">
    <property type="protein sequence ID" value="SMC23917.1"/>
    <property type="molecule type" value="Genomic_DNA"/>
</dbReference>
<dbReference type="Gene3D" id="3.40.50.10170">
    <property type="match status" value="1"/>
</dbReference>